<proteinExistence type="predicted"/>
<evidence type="ECO:0000256" key="1">
    <source>
        <dbReference type="SAM" id="SignalP"/>
    </source>
</evidence>
<sequence length="519" mass="54929">MGAVITVLLVAASVMSACSKEDSASLGENTAFPAYVVSSPLATTNAASLLGSSTNAELVAGRLYPAVYTPGPNGQLIPNRDLAQARALPGLNRKVVYTIKDDAAFSDGTPVTCADFYLSFTAGRFGELFGSYLPWTKQVERVECLPGAKQFTVVFVEGQGRNWRQLFGPGEVLPAHAIAARAGLDEAGLVHRMDAADPAALGEVARVWSEGFRLDQFDPQLQASFGPYRIAEVGEHGEVRLEHNPHFNGNAALTAPLVVWPPTVDVLSLSGQARIVAADLNRLDESFVDRNRTNNPYDVYEVAGALTETLMLGSEGVFATPEDRDAFNACIDQEAVAAASSQASGVKVPPVGEHVVSFSDPSRPKLADLTAPRMNTDAQLASRLKGKTVRIGYYGPNKRKAQMVQAIKDSCAQAGIEVVDASALSGNLADVAGVIPGREAKVDALLKAVDPSAAYGEVGLGASGTAGLRRAEAELWQSVTAIPLSAQPRVFAVDRSMGNVSVYTGLAGIGWNMDRWRLD</sequence>
<dbReference type="Gene3D" id="3.40.190.10">
    <property type="entry name" value="Periplasmic binding protein-like II"/>
    <property type="match status" value="1"/>
</dbReference>
<protein>
    <submittedName>
        <fullName evidence="3">Peptide ABC transporter</fullName>
    </submittedName>
</protein>
<dbReference type="InterPro" id="IPR039424">
    <property type="entry name" value="SBP_5"/>
</dbReference>
<dbReference type="Gene3D" id="3.10.105.10">
    <property type="entry name" value="Dipeptide-binding Protein, Domain 3"/>
    <property type="match status" value="1"/>
</dbReference>
<organism evidence="3 4">
    <name type="scientific">Corynebacterium atypicum</name>
    <dbReference type="NCBI Taxonomy" id="191610"/>
    <lineage>
        <taxon>Bacteria</taxon>
        <taxon>Bacillati</taxon>
        <taxon>Actinomycetota</taxon>
        <taxon>Actinomycetes</taxon>
        <taxon>Mycobacteriales</taxon>
        <taxon>Corynebacteriaceae</taxon>
        <taxon>Corynebacterium</taxon>
    </lineage>
</organism>
<evidence type="ECO:0000259" key="2">
    <source>
        <dbReference type="Pfam" id="PF00496"/>
    </source>
</evidence>
<keyword evidence="4" id="KW-1185">Reference proteome</keyword>
<dbReference type="PANTHER" id="PTHR30290">
    <property type="entry name" value="PERIPLASMIC BINDING COMPONENT OF ABC TRANSPORTER"/>
    <property type="match status" value="1"/>
</dbReference>
<name>A0ABN4DFD5_9CORY</name>
<keyword evidence="1" id="KW-0732">Signal</keyword>
<feature type="signal peptide" evidence="1">
    <location>
        <begin position="1"/>
        <end position="19"/>
    </location>
</feature>
<dbReference type="EMBL" id="CP008944">
    <property type="protein sequence ID" value="AIG64049.1"/>
    <property type="molecule type" value="Genomic_DNA"/>
</dbReference>
<gene>
    <name evidence="3" type="ORF">CATYP_04685</name>
</gene>
<feature type="chain" id="PRO_5046453965" evidence="1">
    <location>
        <begin position="20"/>
        <end position="519"/>
    </location>
</feature>
<dbReference type="PANTHER" id="PTHR30290:SF65">
    <property type="entry name" value="MONOACYL PHOSPHATIDYLINOSITOL TETRAMANNOSIDE-BINDING PROTEIN LPQW-RELATED"/>
    <property type="match status" value="1"/>
</dbReference>
<evidence type="ECO:0000313" key="4">
    <source>
        <dbReference type="Proteomes" id="UP000028504"/>
    </source>
</evidence>
<dbReference type="Gene3D" id="3.90.76.10">
    <property type="entry name" value="Dipeptide-binding Protein, Domain 1"/>
    <property type="match status" value="1"/>
</dbReference>
<evidence type="ECO:0000313" key="3">
    <source>
        <dbReference type="EMBL" id="AIG64049.1"/>
    </source>
</evidence>
<dbReference type="Pfam" id="PF00496">
    <property type="entry name" value="SBP_bac_5"/>
    <property type="match status" value="1"/>
</dbReference>
<dbReference type="SUPFAM" id="SSF53850">
    <property type="entry name" value="Periplasmic binding protein-like II"/>
    <property type="match status" value="1"/>
</dbReference>
<dbReference type="Proteomes" id="UP000028504">
    <property type="component" value="Chromosome"/>
</dbReference>
<feature type="domain" description="Solute-binding protein family 5" evidence="2">
    <location>
        <begin position="93"/>
        <end position="418"/>
    </location>
</feature>
<accession>A0ABN4DFD5</accession>
<reference evidence="3 4" key="1">
    <citation type="submission" date="2014-07" db="EMBL/GenBank/DDBJ databases">
        <title>Complete genome sequence of Corynebacterium atypicum DSM 44849: identifiction of the mycolic acid biosynthesis genes.</title>
        <authorList>
            <person name="Tippelt A."/>
            <person name="Mollmann S."/>
            <person name="Albersmeier A."/>
            <person name="Jaenicke S."/>
            <person name="Ruckert C."/>
            <person name="Tauch A."/>
        </authorList>
    </citation>
    <scope>NUCLEOTIDE SEQUENCE [LARGE SCALE GENOMIC DNA]</scope>
    <source>
        <strain evidence="3 4">R2070</strain>
    </source>
</reference>
<dbReference type="InterPro" id="IPR000914">
    <property type="entry name" value="SBP_5_dom"/>
</dbReference>